<dbReference type="EMBL" id="MLYV02000976">
    <property type="protein sequence ID" value="PSR74551.1"/>
    <property type="molecule type" value="Genomic_DNA"/>
</dbReference>
<proteinExistence type="predicted"/>
<evidence type="ECO:0000313" key="1">
    <source>
        <dbReference type="EMBL" id="PSR74551.1"/>
    </source>
</evidence>
<sequence>MSPIKRSQQIRIENSVALLVLLIHHHNLLPPAVYTMSGDLSHKMEVGTMASTVRGDADEAELARMGYKQELK</sequence>
<dbReference type="Proteomes" id="UP000186601">
    <property type="component" value="Unassembled WGS sequence"/>
</dbReference>
<accession>A0A2R6NQ07</accession>
<gene>
    <name evidence="1" type="ORF">PHLCEN_2v9728</name>
</gene>
<dbReference type="OrthoDB" id="3257095at2759"/>
<comment type="caution">
    <text evidence="1">The sequence shown here is derived from an EMBL/GenBank/DDBJ whole genome shotgun (WGS) entry which is preliminary data.</text>
</comment>
<organism evidence="1 2">
    <name type="scientific">Hermanssonia centrifuga</name>
    <dbReference type="NCBI Taxonomy" id="98765"/>
    <lineage>
        <taxon>Eukaryota</taxon>
        <taxon>Fungi</taxon>
        <taxon>Dikarya</taxon>
        <taxon>Basidiomycota</taxon>
        <taxon>Agaricomycotina</taxon>
        <taxon>Agaricomycetes</taxon>
        <taxon>Polyporales</taxon>
        <taxon>Meruliaceae</taxon>
        <taxon>Hermanssonia</taxon>
    </lineage>
</organism>
<name>A0A2R6NQ07_9APHY</name>
<dbReference type="AlphaFoldDB" id="A0A2R6NQ07"/>
<evidence type="ECO:0000313" key="2">
    <source>
        <dbReference type="Proteomes" id="UP000186601"/>
    </source>
</evidence>
<keyword evidence="2" id="KW-1185">Reference proteome</keyword>
<protein>
    <submittedName>
        <fullName evidence="1">Uncharacterized protein</fullName>
    </submittedName>
</protein>
<reference evidence="1 2" key="1">
    <citation type="submission" date="2018-02" db="EMBL/GenBank/DDBJ databases">
        <title>Genome sequence of the basidiomycete white-rot fungus Phlebia centrifuga.</title>
        <authorList>
            <person name="Granchi Z."/>
            <person name="Peng M."/>
            <person name="de Vries R.P."/>
            <person name="Hilden K."/>
            <person name="Makela M.R."/>
            <person name="Grigoriev I."/>
            <person name="Riley R."/>
        </authorList>
    </citation>
    <scope>NUCLEOTIDE SEQUENCE [LARGE SCALE GENOMIC DNA]</scope>
    <source>
        <strain evidence="1 2">FBCC195</strain>
    </source>
</reference>